<evidence type="ECO:0000313" key="11">
    <source>
        <dbReference type="Proteomes" id="UP000321080"/>
    </source>
</evidence>
<dbReference type="PANTHER" id="PTHR31212">
    <property type="entry name" value="ALPHA-KETOGLUTARATE-DEPENDENT DIOXYGENASE ALKB HOMOLOG 3"/>
    <property type="match status" value="1"/>
</dbReference>
<dbReference type="GO" id="GO:0046872">
    <property type="term" value="F:metal ion binding"/>
    <property type="evidence" value="ECO:0007669"/>
    <property type="project" value="UniProtKB-KW"/>
</dbReference>
<dbReference type="GO" id="GO:0051213">
    <property type="term" value="F:dioxygenase activity"/>
    <property type="evidence" value="ECO:0007669"/>
    <property type="project" value="UniProtKB-KW"/>
</dbReference>
<dbReference type="RefSeq" id="WP_147766927.1">
    <property type="nucleotide sequence ID" value="NZ_VRKQ01000008.1"/>
</dbReference>
<dbReference type="InterPro" id="IPR032854">
    <property type="entry name" value="ALKBH3"/>
</dbReference>
<dbReference type="InterPro" id="IPR037151">
    <property type="entry name" value="AlkB-like_sf"/>
</dbReference>
<keyword evidence="2" id="KW-0479">Metal-binding</keyword>
<comment type="cofactor">
    <cofactor evidence="1">
        <name>Fe(2+)</name>
        <dbReference type="ChEBI" id="CHEBI:29033"/>
    </cofactor>
</comment>
<dbReference type="InterPro" id="IPR027450">
    <property type="entry name" value="AlkB-like"/>
</dbReference>
<evidence type="ECO:0000256" key="7">
    <source>
        <dbReference type="ARBA" id="ARBA00023004"/>
    </source>
</evidence>
<evidence type="ECO:0000256" key="3">
    <source>
        <dbReference type="ARBA" id="ARBA00022763"/>
    </source>
</evidence>
<dbReference type="GO" id="GO:0032451">
    <property type="term" value="F:demethylase activity"/>
    <property type="evidence" value="ECO:0007669"/>
    <property type="project" value="UniProtKB-ARBA"/>
</dbReference>
<dbReference type="Gene3D" id="2.60.120.590">
    <property type="entry name" value="Alpha-ketoglutarate-dependent dioxygenase AlkB-like"/>
    <property type="match status" value="1"/>
</dbReference>
<evidence type="ECO:0000256" key="1">
    <source>
        <dbReference type="ARBA" id="ARBA00001954"/>
    </source>
</evidence>
<evidence type="ECO:0000256" key="8">
    <source>
        <dbReference type="ARBA" id="ARBA00023204"/>
    </source>
</evidence>
<sequence>MSNQKLLFDEDNQKVVFDLPDAEIELSNNFFSNEESDELFRSLIDSIKWQQDQIQFYGKTFNVPRLSALYGDKNKPYSYSGITMYPHEWTPDLLLIKQRIEEVAKVEFSTCLLNYYRDGMDSNDWHQDNEKELGHNPVIASMSFGETRPFQLKHLHKPDLKKIDIPLSHGSFLLMQGKTQHFWKHKIPKTKKKIKPRINLTFRIIKN</sequence>
<accession>A0A5C7GMQ2</accession>
<keyword evidence="4" id="KW-0460">Magnesium</keyword>
<evidence type="ECO:0000259" key="9">
    <source>
        <dbReference type="PROSITE" id="PS51471"/>
    </source>
</evidence>
<dbReference type="EMBL" id="VRKQ01000008">
    <property type="protein sequence ID" value="TXG39357.1"/>
    <property type="molecule type" value="Genomic_DNA"/>
</dbReference>
<evidence type="ECO:0000256" key="6">
    <source>
        <dbReference type="ARBA" id="ARBA00023002"/>
    </source>
</evidence>
<feature type="domain" description="Fe2OG dioxygenase" evidence="9">
    <location>
        <begin position="107"/>
        <end position="206"/>
    </location>
</feature>
<keyword evidence="3" id="KW-0227">DNA damage</keyword>
<dbReference type="FunFam" id="2.60.120.590:FF:000004">
    <property type="entry name" value="DNA oxidative demethylase ALKBH2"/>
    <property type="match status" value="1"/>
</dbReference>
<dbReference type="GO" id="GO:0016705">
    <property type="term" value="F:oxidoreductase activity, acting on paired donors, with incorporation or reduction of molecular oxygen"/>
    <property type="evidence" value="ECO:0007669"/>
    <property type="project" value="UniProtKB-ARBA"/>
</dbReference>
<comment type="caution">
    <text evidence="10">The sequence shown here is derived from an EMBL/GenBank/DDBJ whole genome shotgun (WGS) entry which is preliminary data.</text>
</comment>
<evidence type="ECO:0000256" key="2">
    <source>
        <dbReference type="ARBA" id="ARBA00022723"/>
    </source>
</evidence>
<reference evidence="10 11" key="1">
    <citation type="submission" date="2019-08" db="EMBL/GenBank/DDBJ databases">
        <title>Seonamhaeicola sediminis sp. nov., isolated from marine sediment.</title>
        <authorList>
            <person name="Cao W.R."/>
        </authorList>
    </citation>
    <scope>NUCLEOTIDE SEQUENCE [LARGE SCALE GENOMIC DNA]</scope>
    <source>
        <strain evidence="10 11">1505</strain>
    </source>
</reference>
<dbReference type="Pfam" id="PF13532">
    <property type="entry name" value="2OG-FeII_Oxy_2"/>
    <property type="match status" value="1"/>
</dbReference>
<dbReference type="GO" id="GO:0016787">
    <property type="term" value="F:hydrolase activity"/>
    <property type="evidence" value="ECO:0007669"/>
    <property type="project" value="UniProtKB-ARBA"/>
</dbReference>
<dbReference type="GO" id="GO:0140097">
    <property type="term" value="F:catalytic activity, acting on DNA"/>
    <property type="evidence" value="ECO:0007669"/>
    <property type="project" value="UniProtKB-ARBA"/>
</dbReference>
<protein>
    <submittedName>
        <fullName evidence="10">Alpha-ketoglutarate-dependent dioxygenase AlkB</fullName>
    </submittedName>
</protein>
<dbReference type="OrthoDB" id="190276at2"/>
<keyword evidence="8" id="KW-0234">DNA repair</keyword>
<keyword evidence="7" id="KW-0408">Iron</keyword>
<dbReference type="GO" id="GO:0006307">
    <property type="term" value="P:DNA alkylation repair"/>
    <property type="evidence" value="ECO:0007669"/>
    <property type="project" value="InterPro"/>
</dbReference>
<dbReference type="PROSITE" id="PS51471">
    <property type="entry name" value="FE2OG_OXY"/>
    <property type="match status" value="1"/>
</dbReference>
<keyword evidence="11" id="KW-1185">Reference proteome</keyword>
<keyword evidence="6" id="KW-0560">Oxidoreductase</keyword>
<evidence type="ECO:0000313" key="10">
    <source>
        <dbReference type="EMBL" id="TXG39357.1"/>
    </source>
</evidence>
<dbReference type="PANTHER" id="PTHR31212:SF4">
    <property type="entry name" value="ALPHA-KETOGLUTARATE-DEPENDENT DIOXYGENASE ALKB HOMOLOG 3"/>
    <property type="match status" value="1"/>
</dbReference>
<evidence type="ECO:0000256" key="4">
    <source>
        <dbReference type="ARBA" id="ARBA00022842"/>
    </source>
</evidence>
<gene>
    <name evidence="10" type="ORF">FUA22_05640</name>
</gene>
<dbReference type="InterPro" id="IPR005123">
    <property type="entry name" value="Oxoglu/Fe-dep_dioxygenase_dom"/>
</dbReference>
<evidence type="ECO:0000256" key="5">
    <source>
        <dbReference type="ARBA" id="ARBA00022964"/>
    </source>
</evidence>
<keyword evidence="5 10" id="KW-0223">Dioxygenase</keyword>
<organism evidence="10 11">
    <name type="scientific">Seonamhaeicola maritimus</name>
    <dbReference type="NCBI Taxonomy" id="2591822"/>
    <lineage>
        <taxon>Bacteria</taxon>
        <taxon>Pseudomonadati</taxon>
        <taxon>Bacteroidota</taxon>
        <taxon>Flavobacteriia</taxon>
        <taxon>Flavobacteriales</taxon>
        <taxon>Flavobacteriaceae</taxon>
    </lineage>
</organism>
<dbReference type="Proteomes" id="UP000321080">
    <property type="component" value="Unassembled WGS sequence"/>
</dbReference>
<dbReference type="AlphaFoldDB" id="A0A5C7GMQ2"/>
<dbReference type="SUPFAM" id="SSF51197">
    <property type="entry name" value="Clavaminate synthase-like"/>
    <property type="match status" value="1"/>
</dbReference>
<name>A0A5C7GMQ2_9FLAO</name>
<proteinExistence type="predicted"/>